<protein>
    <recommendedName>
        <fullName evidence="1">DUF8040 domain-containing protein</fullName>
    </recommendedName>
</protein>
<feature type="domain" description="DUF8040" evidence="1">
    <location>
        <begin position="50"/>
        <end position="97"/>
    </location>
</feature>
<proteinExistence type="predicted"/>
<evidence type="ECO:0000313" key="2">
    <source>
        <dbReference type="EMBL" id="KAK9285460.1"/>
    </source>
</evidence>
<keyword evidence="3" id="KW-1185">Reference proteome</keyword>
<name>A0AAP0X5A7_LIQFO</name>
<sequence>MEEMHNESLEEMEYEYMKENMELDLLVVVGVEKVVSYHTNYFLKQPCRDSPQTGWKFMMEILKRNGTRCHEMFRMEKQVFHKLCDKLRSYGLEATRRI</sequence>
<dbReference type="AlphaFoldDB" id="A0AAP0X5A7"/>
<dbReference type="InterPro" id="IPR058353">
    <property type="entry name" value="DUF8040"/>
</dbReference>
<dbReference type="EMBL" id="JBBPBK010000005">
    <property type="protein sequence ID" value="KAK9285460.1"/>
    <property type="molecule type" value="Genomic_DNA"/>
</dbReference>
<reference evidence="2 3" key="1">
    <citation type="journal article" date="2024" name="Plant J.">
        <title>Genome sequences and population genomics reveal climatic adaptation and genomic divergence between two closely related sweetgum species.</title>
        <authorList>
            <person name="Xu W.Q."/>
            <person name="Ren C.Q."/>
            <person name="Zhang X.Y."/>
            <person name="Comes H.P."/>
            <person name="Liu X.H."/>
            <person name="Li Y.G."/>
            <person name="Kettle C.J."/>
            <person name="Jalonen R."/>
            <person name="Gaisberger H."/>
            <person name="Ma Y.Z."/>
            <person name="Qiu Y.X."/>
        </authorList>
    </citation>
    <scope>NUCLEOTIDE SEQUENCE [LARGE SCALE GENOMIC DNA]</scope>
    <source>
        <strain evidence="2">Hangzhou</strain>
    </source>
</reference>
<gene>
    <name evidence="2" type="ORF">L1049_024653</name>
</gene>
<dbReference type="Pfam" id="PF26138">
    <property type="entry name" value="DUF8040"/>
    <property type="match status" value="1"/>
</dbReference>
<evidence type="ECO:0000313" key="3">
    <source>
        <dbReference type="Proteomes" id="UP001415857"/>
    </source>
</evidence>
<comment type="caution">
    <text evidence="2">The sequence shown here is derived from an EMBL/GenBank/DDBJ whole genome shotgun (WGS) entry which is preliminary data.</text>
</comment>
<organism evidence="2 3">
    <name type="scientific">Liquidambar formosana</name>
    <name type="common">Formosan gum</name>
    <dbReference type="NCBI Taxonomy" id="63359"/>
    <lineage>
        <taxon>Eukaryota</taxon>
        <taxon>Viridiplantae</taxon>
        <taxon>Streptophyta</taxon>
        <taxon>Embryophyta</taxon>
        <taxon>Tracheophyta</taxon>
        <taxon>Spermatophyta</taxon>
        <taxon>Magnoliopsida</taxon>
        <taxon>eudicotyledons</taxon>
        <taxon>Gunneridae</taxon>
        <taxon>Pentapetalae</taxon>
        <taxon>Saxifragales</taxon>
        <taxon>Altingiaceae</taxon>
        <taxon>Liquidambar</taxon>
    </lineage>
</organism>
<accession>A0AAP0X5A7</accession>
<evidence type="ECO:0000259" key="1">
    <source>
        <dbReference type="Pfam" id="PF26138"/>
    </source>
</evidence>
<dbReference type="Proteomes" id="UP001415857">
    <property type="component" value="Unassembled WGS sequence"/>
</dbReference>